<reference evidence="1" key="2">
    <citation type="submission" date="2016-08" db="EMBL/GenBank/DDBJ databases">
        <authorList>
            <person name="Seilhamer J.J."/>
        </authorList>
    </citation>
    <scope>NUCLEOTIDE SEQUENCE [LARGE SCALE GENOMIC DNA]</scope>
    <source>
        <strain evidence="1">SA1</strain>
        <plasmid evidence="1">pSA1</plasmid>
    </source>
</reference>
<keyword evidence="4" id="KW-1185">Reference proteome</keyword>
<dbReference type="EMBL" id="JFYZ01000016">
    <property type="protein sequence ID" value="EZP80586.1"/>
    <property type="molecule type" value="Genomic_DNA"/>
</dbReference>
<dbReference type="Proteomes" id="UP000094626">
    <property type="component" value="Plasmid pSA1"/>
</dbReference>
<geneLocation type="plasmid" evidence="1 4">
    <name>pSA1</name>
</geneLocation>
<keyword evidence="1" id="KW-0614">Plasmid</keyword>
<dbReference type="KEGG" id="nre:BES08_21905"/>
<name>A0A031JS24_9SPHN</name>
<dbReference type="eggNOG" id="ENOG5031AQ6">
    <property type="taxonomic scope" value="Bacteria"/>
</dbReference>
<evidence type="ECO:0000313" key="2">
    <source>
        <dbReference type="EMBL" id="EZP80586.1"/>
    </source>
</evidence>
<dbReference type="OrthoDB" id="7502754at2"/>
<protein>
    <submittedName>
        <fullName evidence="2">Uncharacterized protein</fullName>
    </submittedName>
</protein>
<reference evidence="2 3" key="1">
    <citation type="submission" date="2014-03" db="EMBL/GenBank/DDBJ databases">
        <title>Whole genome sequence of Novosphingobium resinovorum KF1.</title>
        <authorList>
            <person name="Gan H.M."/>
            <person name="Gan H.Y."/>
            <person name="Chew T.H."/>
            <person name="Savka M.A."/>
        </authorList>
    </citation>
    <scope>NUCLEOTIDE SEQUENCE [LARGE SCALE GENOMIC DNA]</scope>
    <source>
        <strain evidence="2 3">KF1</strain>
    </source>
</reference>
<gene>
    <name evidence="1" type="ORF">BES08_21905</name>
    <name evidence="2" type="ORF">BV97_03353</name>
</gene>
<evidence type="ECO:0000313" key="4">
    <source>
        <dbReference type="Proteomes" id="UP000094626"/>
    </source>
</evidence>
<evidence type="ECO:0000313" key="1">
    <source>
        <dbReference type="EMBL" id="AOR79472.1"/>
    </source>
</evidence>
<dbReference type="PATRIC" id="fig|158500.4.peg.3419"/>
<sequence length="384" mass="41292">MSLRPDNDRFKARDADAVMTFGQLCGALSYCSEATLRVFAGQALRHALISALRQEGHAFTDMRFHAWFAGLTTLSDESPRHARDPRSVCSAILTELANWDDAIVSQLAEQLKTALLAPLDSSGHNANAEAHRIVEAARMLVRGLPSADSPAPLSDLAALHDALASSIDFAPSERTTTRLAFANRQFDVAIPAPQAPLWAIDMLAGRHLCDGQGLRIAFPMPGLARLEAFGMTDGLRRRQSGAPGLLEAAGKMLSQLRSAHALASFVHAPVPGRRGSSRAPMLMELLAGFGPLRSRQIETMLGASRLGVTGMIESWEAQGAIGRTTISGSHLLELRATPRDLQRPTAPEPSAFSAGALDDYEASLEAIDRLLARRNNLPPVDDED</sequence>
<reference evidence="4" key="3">
    <citation type="journal article" date="2017" name="J. Biotechnol.">
        <title>Complete genome sequence of Novosphingobium resinovorum SA1, a versatile xenobiotic-degrading bacterium capable of utilizing sulfanilic acid.</title>
        <authorList>
            <person name="Hegedus B."/>
            <person name="Kos P.B."/>
            <person name="Balint B."/>
            <person name="Maroti G."/>
            <person name="Gan H.M."/>
            <person name="Perei K."/>
            <person name="Rakhely G."/>
        </authorList>
    </citation>
    <scope>NUCLEOTIDE SEQUENCE [LARGE SCALE GENOMIC DNA]</scope>
    <source>
        <strain evidence="4">SA1</strain>
    </source>
</reference>
<evidence type="ECO:0000313" key="3">
    <source>
        <dbReference type="Proteomes" id="UP000024329"/>
    </source>
</evidence>
<dbReference type="Proteomes" id="UP000024329">
    <property type="component" value="Unassembled WGS sequence"/>
</dbReference>
<proteinExistence type="predicted"/>
<accession>A0A031JS24</accession>
<dbReference type="RefSeq" id="WP_036527084.1">
    <property type="nucleotide sequence ID" value="NZ_CP017076.1"/>
</dbReference>
<dbReference type="AlphaFoldDB" id="A0A031JS24"/>
<organism evidence="2 3">
    <name type="scientific">Novosphingobium resinovorum</name>
    <dbReference type="NCBI Taxonomy" id="158500"/>
    <lineage>
        <taxon>Bacteria</taxon>
        <taxon>Pseudomonadati</taxon>
        <taxon>Pseudomonadota</taxon>
        <taxon>Alphaproteobacteria</taxon>
        <taxon>Sphingomonadales</taxon>
        <taxon>Sphingomonadaceae</taxon>
        <taxon>Novosphingobium</taxon>
    </lineage>
</organism>
<dbReference type="EMBL" id="CP017076">
    <property type="protein sequence ID" value="AOR79472.1"/>
    <property type="molecule type" value="Genomic_DNA"/>
</dbReference>